<dbReference type="EMBL" id="IACM01126562">
    <property type="protein sequence ID" value="LAB37741.1"/>
    <property type="molecule type" value="Transcribed_RNA"/>
</dbReference>
<organism evidence="1">
    <name type="scientific">Micrurus spixii</name>
    <name type="common">Amazon coral snake</name>
    <dbReference type="NCBI Taxonomy" id="129469"/>
    <lineage>
        <taxon>Eukaryota</taxon>
        <taxon>Metazoa</taxon>
        <taxon>Chordata</taxon>
        <taxon>Craniata</taxon>
        <taxon>Vertebrata</taxon>
        <taxon>Euteleostomi</taxon>
        <taxon>Lepidosauria</taxon>
        <taxon>Squamata</taxon>
        <taxon>Bifurcata</taxon>
        <taxon>Unidentata</taxon>
        <taxon>Episquamata</taxon>
        <taxon>Toxicofera</taxon>
        <taxon>Serpentes</taxon>
        <taxon>Colubroidea</taxon>
        <taxon>Elapidae</taxon>
        <taxon>Elapinae</taxon>
        <taxon>Micrurus</taxon>
    </lineage>
</organism>
<sequence length="101" mass="11218">MSVCVCASTHLGRHRSLKTKHQFERLFFLPSLSAFLLLCENVYGWLAGPVSVVALLLGGDVHFGSRFTLESEQRLVCCFCLCGFFFLSSFLPPSSTPAREV</sequence>
<proteinExistence type="predicted"/>
<reference evidence="1" key="1">
    <citation type="submission" date="2017-07" db="EMBL/GenBank/DDBJ databases">
        <authorList>
            <person name="Mikheyev A."/>
            <person name="Grau M."/>
        </authorList>
    </citation>
    <scope>NUCLEOTIDE SEQUENCE</scope>
    <source>
        <tissue evidence="1">Venom_gland</tissue>
    </source>
</reference>
<reference evidence="1" key="2">
    <citation type="submission" date="2017-11" db="EMBL/GenBank/DDBJ databases">
        <title>Coralsnake Venomics: Analyses of Venom Gland Transcriptomes and Proteomes of Six Brazilian Taxa.</title>
        <authorList>
            <person name="Aird S.D."/>
            <person name="Jorge da Silva N."/>
            <person name="Qiu L."/>
            <person name="Villar-Briones A."/>
            <person name="Aparecida-Saddi V."/>
            <person name="Campos-Telles M.P."/>
            <person name="Grau M."/>
            <person name="Mikheyev A.S."/>
        </authorList>
    </citation>
    <scope>NUCLEOTIDE SEQUENCE</scope>
    <source>
        <tissue evidence="1">Venom_gland</tissue>
    </source>
</reference>
<evidence type="ECO:0000313" key="1">
    <source>
        <dbReference type="EMBL" id="LAB37741.1"/>
    </source>
</evidence>
<protein>
    <submittedName>
        <fullName evidence="1">Uncharacterized protein</fullName>
    </submittedName>
</protein>
<accession>A0A2D4MWF7</accession>
<name>A0A2D4MWF7_9SAUR</name>
<dbReference type="AlphaFoldDB" id="A0A2D4MWF7"/>